<name>A0A1D1YB99_9ARAE</name>
<feature type="non-terminal residue" evidence="2">
    <location>
        <position position="1"/>
    </location>
</feature>
<dbReference type="SUPFAM" id="SSF81296">
    <property type="entry name" value="E set domains"/>
    <property type="match status" value="1"/>
</dbReference>
<feature type="domain" description="MD-2-related lipid-recognition" evidence="1">
    <location>
        <begin position="45"/>
        <end position="141"/>
    </location>
</feature>
<gene>
    <name evidence="2" type="primary">DDB_G0282179_4</name>
    <name evidence="2" type="ORF">g.5273</name>
</gene>
<dbReference type="AlphaFoldDB" id="A0A1D1YB99"/>
<dbReference type="Gene3D" id="2.60.40.770">
    <property type="match status" value="1"/>
</dbReference>
<protein>
    <submittedName>
        <fullName evidence="2">Putative phosphatidylglycerol/phosphatidylinositol transfer protein DDB_G0282179</fullName>
    </submittedName>
</protein>
<dbReference type="InterPro" id="IPR014756">
    <property type="entry name" value="Ig_E-set"/>
</dbReference>
<proteinExistence type="predicted"/>
<sequence>LFFANFIFHKKIIMKNRSLVFALILLITVSIVNAIPHQLHKRTTSFGACSNVPPDTPVLSVTLSPDPVVQESTDTFSVSGTLKQDITDSYNLYIAFVDDNGNIISSDIVDICKEVTCPVKAGTPYSTTQNVYVPSFSGTTYIVVGIANGIGTSANVIACTIATA</sequence>
<organism evidence="2">
    <name type="scientific">Anthurium amnicola</name>
    <dbReference type="NCBI Taxonomy" id="1678845"/>
    <lineage>
        <taxon>Eukaryota</taxon>
        <taxon>Viridiplantae</taxon>
        <taxon>Streptophyta</taxon>
        <taxon>Embryophyta</taxon>
        <taxon>Tracheophyta</taxon>
        <taxon>Spermatophyta</taxon>
        <taxon>Magnoliopsida</taxon>
        <taxon>Liliopsida</taxon>
        <taxon>Araceae</taxon>
        <taxon>Pothoideae</taxon>
        <taxon>Potheae</taxon>
        <taxon>Anthurium</taxon>
    </lineage>
</organism>
<dbReference type="Pfam" id="PF02221">
    <property type="entry name" value="E1_DerP2_DerF2"/>
    <property type="match status" value="1"/>
</dbReference>
<reference evidence="2" key="1">
    <citation type="submission" date="2015-07" db="EMBL/GenBank/DDBJ databases">
        <title>Transcriptome Assembly of Anthurium amnicola.</title>
        <authorList>
            <person name="Suzuki J."/>
        </authorList>
    </citation>
    <scope>NUCLEOTIDE SEQUENCE</scope>
</reference>
<evidence type="ECO:0000313" key="2">
    <source>
        <dbReference type="EMBL" id="JAT51913.1"/>
    </source>
</evidence>
<evidence type="ECO:0000259" key="1">
    <source>
        <dbReference type="Pfam" id="PF02221"/>
    </source>
</evidence>
<dbReference type="InterPro" id="IPR003172">
    <property type="entry name" value="ML_dom"/>
</dbReference>
<accession>A0A1D1YB99</accession>
<dbReference type="EMBL" id="GDJX01016023">
    <property type="protein sequence ID" value="JAT51913.1"/>
    <property type="molecule type" value="Transcribed_RNA"/>
</dbReference>